<sequence>MKKEYGIISLTVRNLENNEFSQLMTESKEAIAAFNKAHKVESIYTSKLEEMSQHLTKFQEGLHQMKASRLVTSLDQADRERDDALGTLTALVRAFSRVKETATKEAYDTLAGLLKNYAGIAAANYEKETEGINHLLQELKKSTYQTALAKLHLEAHVESLVTAQKQFEEAYKERLTELKGKVPSQSKQLRMQLQEIYDFLLDFTAIMTYAYPERSHYADLRDHLNTIRSRYKKRKAVKKTEPTQPEGQK</sequence>
<reference evidence="1 3" key="1">
    <citation type="submission" date="2011-06" db="EMBL/GenBank/DDBJ databases">
        <authorList>
            <person name="Harkins D.M."/>
            <person name="Madupu R."/>
            <person name="Durkin A.S."/>
            <person name="Torralba M."/>
            <person name="Methe B."/>
            <person name="Sutton G.G."/>
            <person name="Nelson K.E."/>
        </authorList>
    </citation>
    <scope>NUCLEOTIDE SEQUENCE [LARGE SCALE GENOMIC DNA]</scope>
    <source>
        <strain evidence="1 3">SK1060</strain>
    </source>
</reference>
<dbReference type="Proteomes" id="UP000003287">
    <property type="component" value="Unassembled WGS sequence"/>
</dbReference>
<dbReference type="EMBL" id="AFUP01000003">
    <property type="protein sequence ID" value="EGV09462.1"/>
    <property type="molecule type" value="Genomic_DNA"/>
</dbReference>
<dbReference type="Pfam" id="PF19775">
    <property type="entry name" value="DUF6261"/>
    <property type="match status" value="1"/>
</dbReference>
<protein>
    <submittedName>
        <fullName evidence="1">Uncharacterized protein</fullName>
    </submittedName>
</protein>
<evidence type="ECO:0000313" key="4">
    <source>
        <dbReference type="Proteomes" id="UP000016985"/>
    </source>
</evidence>
<gene>
    <name evidence="2" type="ORF">ANG5_1129</name>
    <name evidence="1" type="ORF">HMPREF1042_1002</name>
</gene>
<evidence type="ECO:0000313" key="1">
    <source>
        <dbReference type="EMBL" id="EGV09462.1"/>
    </source>
</evidence>
<keyword evidence="4" id="KW-1185">Reference proteome</keyword>
<dbReference type="InterPro" id="IPR046228">
    <property type="entry name" value="DUF6261"/>
</dbReference>
<evidence type="ECO:0000313" key="3">
    <source>
        <dbReference type="Proteomes" id="UP000003287"/>
    </source>
</evidence>
<dbReference type="AlphaFoldDB" id="F9P6A4"/>
<accession>F9P6A4</accession>
<proteinExistence type="predicted"/>
<reference evidence="2 4" key="2">
    <citation type="submission" date="2013-09" db="EMBL/GenBank/DDBJ databases">
        <title>Genome Sequences of seven clinical isolates and type strains of anginosus group streptococci.</title>
        <authorList>
            <person name="Maruyama F."/>
            <person name="Sakurai A."/>
            <person name="Ogura Y."/>
            <person name="Homma H."/>
            <person name="Takahashi N."/>
            <person name="Ohtsubo Y."/>
            <person name="Hoshino T."/>
            <person name="Okahashi N."/>
            <person name="Nakagawa I."/>
            <person name="Kimura S."/>
            <person name="Fujiwara T."/>
            <person name="Hayashi T."/>
            <person name="Shintani S."/>
        </authorList>
    </citation>
    <scope>NUCLEOTIDE SEQUENCE [LARGE SCALE GENOMIC DNA]</scope>
    <source>
        <strain evidence="2">CCUG 46377</strain>
        <strain evidence="4">CCUG46377</strain>
    </source>
</reference>
<dbReference type="eggNOG" id="ENOG5031Z76">
    <property type="taxonomic scope" value="Bacteria"/>
</dbReference>
<dbReference type="EMBL" id="BASX01000007">
    <property type="protein sequence ID" value="GAD44601.1"/>
    <property type="molecule type" value="Genomic_DNA"/>
</dbReference>
<organism evidence="1 3">
    <name type="scientific">Streptococcus constellatus subsp. pharyngis SK1060 = CCUG 46377</name>
    <dbReference type="NCBI Taxonomy" id="1035184"/>
    <lineage>
        <taxon>Bacteria</taxon>
        <taxon>Bacillati</taxon>
        <taxon>Bacillota</taxon>
        <taxon>Bacilli</taxon>
        <taxon>Lactobacillales</taxon>
        <taxon>Streptococcaceae</taxon>
        <taxon>Streptococcus</taxon>
        <taxon>Streptococcus anginosus group</taxon>
    </lineage>
</organism>
<dbReference type="RefSeq" id="WP_006267844.1">
    <property type="nucleotide sequence ID" value="NZ_BASX01000007.1"/>
</dbReference>
<name>F9P6A4_STRCV</name>
<evidence type="ECO:0000313" key="2">
    <source>
        <dbReference type="EMBL" id="GAD44601.1"/>
    </source>
</evidence>
<dbReference type="Proteomes" id="UP000016985">
    <property type="component" value="Unassembled WGS sequence"/>
</dbReference>